<protein>
    <submittedName>
        <fullName evidence="2">Uncharacterized protein</fullName>
    </submittedName>
</protein>
<feature type="chain" id="PRO_5022047743" evidence="1">
    <location>
        <begin position="22"/>
        <end position="112"/>
    </location>
</feature>
<sequence>MKAKVVVVVMIALTSMSTASADTLVNSQSPRISDLWNLTGGDSVGVKLSGATFDGGCGGGKDMFATDPNDASNKLMQSLLLSAYLANRGVQVFVNGCVAGVSKIVAVHVMPN</sequence>
<gene>
    <name evidence="2" type="ORF">FBZ92_13279</name>
</gene>
<keyword evidence="1" id="KW-0732">Signal</keyword>
<accession>A0A560HMR5</accession>
<dbReference type="AlphaFoldDB" id="A0A560HMR5"/>
<organism evidence="2 3">
    <name type="scientific">Nitrospirillum amazonense</name>
    <dbReference type="NCBI Taxonomy" id="28077"/>
    <lineage>
        <taxon>Bacteria</taxon>
        <taxon>Pseudomonadati</taxon>
        <taxon>Pseudomonadota</taxon>
        <taxon>Alphaproteobacteria</taxon>
        <taxon>Rhodospirillales</taxon>
        <taxon>Azospirillaceae</taxon>
        <taxon>Nitrospirillum</taxon>
    </lineage>
</organism>
<feature type="signal peptide" evidence="1">
    <location>
        <begin position="1"/>
        <end position="21"/>
    </location>
</feature>
<reference evidence="2 3" key="1">
    <citation type="submission" date="2019-06" db="EMBL/GenBank/DDBJ databases">
        <title>Genomic Encyclopedia of Type Strains, Phase IV (KMG-V): Genome sequencing to study the core and pangenomes of soil and plant-associated prokaryotes.</title>
        <authorList>
            <person name="Whitman W."/>
        </authorList>
    </citation>
    <scope>NUCLEOTIDE SEQUENCE [LARGE SCALE GENOMIC DNA]</scope>
    <source>
        <strain evidence="2 3">BR 11140</strain>
    </source>
</reference>
<name>A0A560HMR5_9PROT</name>
<evidence type="ECO:0000313" key="2">
    <source>
        <dbReference type="EMBL" id="TWB47823.1"/>
    </source>
</evidence>
<evidence type="ECO:0000313" key="3">
    <source>
        <dbReference type="Proteomes" id="UP000318050"/>
    </source>
</evidence>
<dbReference type="Proteomes" id="UP000318050">
    <property type="component" value="Unassembled WGS sequence"/>
</dbReference>
<evidence type="ECO:0000256" key="1">
    <source>
        <dbReference type="SAM" id="SignalP"/>
    </source>
</evidence>
<comment type="caution">
    <text evidence="2">The sequence shown here is derived from an EMBL/GenBank/DDBJ whole genome shotgun (WGS) entry which is preliminary data.</text>
</comment>
<dbReference type="EMBL" id="VITT01000032">
    <property type="protein sequence ID" value="TWB47823.1"/>
    <property type="molecule type" value="Genomic_DNA"/>
</dbReference>
<proteinExistence type="predicted"/>